<gene>
    <name evidence="1" type="ORF">BC936DRAFT_142356</name>
</gene>
<reference evidence="1 2" key="1">
    <citation type="journal article" date="2018" name="New Phytol.">
        <title>Phylogenomics of Endogonaceae and evolution of mycorrhizas within Mucoromycota.</title>
        <authorList>
            <person name="Chang Y."/>
            <person name="Desiro A."/>
            <person name="Na H."/>
            <person name="Sandor L."/>
            <person name="Lipzen A."/>
            <person name="Clum A."/>
            <person name="Barry K."/>
            <person name="Grigoriev I.V."/>
            <person name="Martin F.M."/>
            <person name="Stajich J.E."/>
            <person name="Smith M.E."/>
            <person name="Bonito G."/>
            <person name="Spatafora J.W."/>
        </authorList>
    </citation>
    <scope>NUCLEOTIDE SEQUENCE [LARGE SCALE GENOMIC DNA]</scope>
    <source>
        <strain evidence="1 2">GMNB39</strain>
    </source>
</reference>
<dbReference type="OrthoDB" id="629407at2759"/>
<dbReference type="AlphaFoldDB" id="A0A433A0Z6"/>
<keyword evidence="2" id="KW-1185">Reference proteome</keyword>
<evidence type="ECO:0000313" key="2">
    <source>
        <dbReference type="Proteomes" id="UP000268093"/>
    </source>
</evidence>
<dbReference type="EMBL" id="RBNI01022439">
    <property type="protein sequence ID" value="RUO96245.1"/>
    <property type="molecule type" value="Genomic_DNA"/>
</dbReference>
<dbReference type="Proteomes" id="UP000268093">
    <property type="component" value="Unassembled WGS sequence"/>
</dbReference>
<evidence type="ECO:0008006" key="3">
    <source>
        <dbReference type="Google" id="ProtNLM"/>
    </source>
</evidence>
<accession>A0A433A0Z6</accession>
<proteinExistence type="predicted"/>
<organism evidence="1 2">
    <name type="scientific">Jimgerdemannia flammicorona</name>
    <dbReference type="NCBI Taxonomy" id="994334"/>
    <lineage>
        <taxon>Eukaryota</taxon>
        <taxon>Fungi</taxon>
        <taxon>Fungi incertae sedis</taxon>
        <taxon>Mucoromycota</taxon>
        <taxon>Mucoromycotina</taxon>
        <taxon>Endogonomycetes</taxon>
        <taxon>Endogonales</taxon>
        <taxon>Endogonaceae</taxon>
        <taxon>Jimgerdemannia</taxon>
    </lineage>
</organism>
<name>A0A433A0Z6_9FUNG</name>
<sequence length="81" mass="9207">MFSILLLSTGRDINLHILCVEGYHKFCNKLWNATRFGLMKLGGDFQPRADHTRYAEITCATNNIAHWERVASGSVDPRKAQ</sequence>
<comment type="caution">
    <text evidence="1">The sequence shown here is derived from an EMBL/GenBank/DDBJ whole genome shotgun (WGS) entry which is preliminary data.</text>
</comment>
<dbReference type="Gene3D" id="1.10.730.10">
    <property type="entry name" value="Isoleucyl-tRNA Synthetase, Domain 1"/>
    <property type="match status" value="1"/>
</dbReference>
<protein>
    <recommendedName>
        <fullName evidence="3">Valyl-tRNA synthetase</fullName>
    </recommendedName>
</protein>
<evidence type="ECO:0000313" key="1">
    <source>
        <dbReference type="EMBL" id="RUO96245.1"/>
    </source>
</evidence>